<comment type="caution">
    <text evidence="5">The sequence shown here is derived from an EMBL/GenBank/DDBJ whole genome shotgun (WGS) entry which is preliminary data.</text>
</comment>
<dbReference type="RefSeq" id="WP_025862827.1">
    <property type="nucleotide sequence ID" value="NZ_BLAX01000001.1"/>
</dbReference>
<dbReference type="Gene3D" id="3.40.720.10">
    <property type="entry name" value="Alkaline Phosphatase, subunit A"/>
    <property type="match status" value="1"/>
</dbReference>
<dbReference type="Proteomes" id="UP000391834">
    <property type="component" value="Unassembled WGS sequence"/>
</dbReference>
<reference evidence="5 6" key="1">
    <citation type="submission" date="2019-10" db="EMBL/GenBank/DDBJ databases">
        <title>Prolixibacter strains distinguished by the presence of nitrate reductase genes were adept at nitrate-dependent anaerobic corrosion of metallic iron and carbon steel.</title>
        <authorList>
            <person name="Iino T."/>
            <person name="Shono N."/>
            <person name="Ito K."/>
            <person name="Nakamura R."/>
            <person name="Sueoka K."/>
            <person name="Harayama S."/>
            <person name="Ohkuma M."/>
        </authorList>
    </citation>
    <scope>NUCLEOTIDE SEQUENCE [LARGE SCALE GENOMIC DNA]</scope>
    <source>
        <strain evidence="5 6">JCM 13498</strain>
    </source>
</reference>
<evidence type="ECO:0000256" key="3">
    <source>
        <dbReference type="PROSITE-ProRule" id="PRU00169"/>
    </source>
</evidence>
<sequence length="517" mass="59975">MKTIRILWADDEIDLLKPHLLFLEGKGYNVTAVTNGDDAIEQVNRKNFDIIFLDENMPGLSGLETLASIKNIVPGVPVVMITKSEEEDIMEEAIGAKISDYLIKPVNPNQILLSIKKNIEKTELVTRKTTSAYQSEFARLGMQINDSLTHEDWVEVYRKLVFWELELEQSDDHTLDEVLLMQKSEANNAFSRFVKKNYMDWLTQPAGERPLISPDLFRHRVFPLLDQGEKVFVLLIDNLRYDQWRVLQQIVREYYTTDEEELYFSILPTATMYARNAIFSGLMPSEIAKTYPELWLNEEEEGIKNQHEEELFTRQMARFGRKEKFSFEKMTNLKSGRRVLDNLSNIIENPLSVMVINFVDIMSHARTEMDMIRELANDEAAYRSLTESWFRHSPLLELLKELASKDIKLVITTDHGTIRVHNALKVIGERSTNTNLRYKQGRNLKYNRKEVFEMTNPAAGFLPASNVSSTFIFASGTDFFAYPNNYNYYVSYYRDTFQHGGISLEEMLVPFVTLSPR</sequence>
<dbReference type="SUPFAM" id="SSF53649">
    <property type="entry name" value="Alkaline phosphatase-like"/>
    <property type="match status" value="1"/>
</dbReference>
<dbReference type="GO" id="GO:0000160">
    <property type="term" value="P:phosphorelay signal transduction system"/>
    <property type="evidence" value="ECO:0007669"/>
    <property type="project" value="UniProtKB-KW"/>
</dbReference>
<dbReference type="Gene3D" id="3.40.50.2300">
    <property type="match status" value="1"/>
</dbReference>
<feature type="domain" description="Response regulatory" evidence="4">
    <location>
        <begin position="5"/>
        <end position="119"/>
    </location>
</feature>
<dbReference type="PANTHER" id="PTHR44591:SF14">
    <property type="entry name" value="PROTEIN PILG"/>
    <property type="match status" value="1"/>
</dbReference>
<dbReference type="CDD" id="cd00156">
    <property type="entry name" value="REC"/>
    <property type="match status" value="1"/>
</dbReference>
<dbReference type="InterPro" id="IPR011006">
    <property type="entry name" value="CheY-like_superfamily"/>
</dbReference>
<accession>A0A5M4AZV6</accession>
<dbReference type="OrthoDB" id="9813025at2"/>
<keyword evidence="1 3" id="KW-0597">Phosphoprotein</keyword>
<dbReference type="PROSITE" id="PS50110">
    <property type="entry name" value="RESPONSE_REGULATORY"/>
    <property type="match status" value="1"/>
</dbReference>
<keyword evidence="6" id="KW-1185">Reference proteome</keyword>
<name>A0A5M4AZV6_9BACT</name>
<evidence type="ECO:0000259" key="4">
    <source>
        <dbReference type="PROSITE" id="PS50110"/>
    </source>
</evidence>
<evidence type="ECO:0000313" key="6">
    <source>
        <dbReference type="Proteomes" id="UP000391834"/>
    </source>
</evidence>
<proteinExistence type="predicted"/>
<dbReference type="InterPro" id="IPR017850">
    <property type="entry name" value="Alkaline_phosphatase_core_sf"/>
</dbReference>
<dbReference type="Pfam" id="PF00072">
    <property type="entry name" value="Response_reg"/>
    <property type="match status" value="1"/>
</dbReference>
<dbReference type="SMART" id="SM00448">
    <property type="entry name" value="REC"/>
    <property type="match status" value="1"/>
</dbReference>
<keyword evidence="2" id="KW-0902">Two-component regulatory system</keyword>
<evidence type="ECO:0000256" key="1">
    <source>
        <dbReference type="ARBA" id="ARBA00022553"/>
    </source>
</evidence>
<dbReference type="AlphaFoldDB" id="A0A5M4AZV6"/>
<organism evidence="5 6">
    <name type="scientific">Prolixibacter bellariivorans</name>
    <dbReference type="NCBI Taxonomy" id="314319"/>
    <lineage>
        <taxon>Bacteria</taxon>
        <taxon>Pseudomonadati</taxon>
        <taxon>Bacteroidota</taxon>
        <taxon>Bacteroidia</taxon>
        <taxon>Marinilabiliales</taxon>
        <taxon>Prolixibacteraceae</taxon>
        <taxon>Prolixibacter</taxon>
    </lineage>
</organism>
<dbReference type="EMBL" id="BLAX01000001">
    <property type="protein sequence ID" value="GET32947.1"/>
    <property type="molecule type" value="Genomic_DNA"/>
</dbReference>
<dbReference type="PANTHER" id="PTHR44591">
    <property type="entry name" value="STRESS RESPONSE REGULATOR PROTEIN 1"/>
    <property type="match status" value="1"/>
</dbReference>
<dbReference type="InterPro" id="IPR001789">
    <property type="entry name" value="Sig_transdc_resp-reg_receiver"/>
</dbReference>
<dbReference type="Pfam" id="PF08665">
    <property type="entry name" value="PglZ"/>
    <property type="match status" value="1"/>
</dbReference>
<gene>
    <name evidence="5" type="primary">porX</name>
    <name evidence="5" type="ORF">PbJCM13498_18100</name>
</gene>
<dbReference type="SUPFAM" id="SSF52172">
    <property type="entry name" value="CheY-like"/>
    <property type="match status" value="1"/>
</dbReference>
<dbReference type="InterPro" id="IPR050595">
    <property type="entry name" value="Bact_response_regulator"/>
</dbReference>
<evidence type="ECO:0000256" key="2">
    <source>
        <dbReference type="ARBA" id="ARBA00023012"/>
    </source>
</evidence>
<protein>
    <submittedName>
        <fullName evidence="5">Two-component system response regulator</fullName>
    </submittedName>
</protein>
<evidence type="ECO:0000313" key="5">
    <source>
        <dbReference type="EMBL" id="GET32947.1"/>
    </source>
</evidence>
<feature type="modified residue" description="4-aspartylphosphate" evidence="3">
    <location>
        <position position="54"/>
    </location>
</feature>